<dbReference type="SUPFAM" id="SSF47113">
    <property type="entry name" value="Histone-fold"/>
    <property type="match status" value="1"/>
</dbReference>
<evidence type="ECO:0000256" key="2">
    <source>
        <dbReference type="ARBA" id="ARBA00023242"/>
    </source>
</evidence>
<keyword evidence="6" id="KW-1185">Reference proteome</keyword>
<dbReference type="InterPro" id="IPR003958">
    <property type="entry name" value="CBFA_NFYB_domain"/>
</dbReference>
<dbReference type="AlphaFoldDB" id="A0A2B7X9Z0"/>
<reference evidence="5 6" key="1">
    <citation type="submission" date="2017-10" db="EMBL/GenBank/DDBJ databases">
        <title>Comparative genomics in systemic dimorphic fungi from Ajellomycetaceae.</title>
        <authorList>
            <person name="Munoz J.F."/>
            <person name="Mcewen J.G."/>
            <person name="Clay O.K."/>
            <person name="Cuomo C.A."/>
        </authorList>
    </citation>
    <scope>NUCLEOTIDE SEQUENCE [LARGE SCALE GENOMIC DNA]</scope>
    <source>
        <strain evidence="5 6">UAMH5409</strain>
    </source>
</reference>
<dbReference type="GO" id="GO:0046982">
    <property type="term" value="F:protein heterodimerization activity"/>
    <property type="evidence" value="ECO:0007669"/>
    <property type="project" value="InterPro"/>
</dbReference>
<comment type="subcellular location">
    <subcellularLocation>
        <location evidence="1">Nucleus</location>
    </subcellularLocation>
</comment>
<accession>A0A2B7X9Z0</accession>
<evidence type="ECO:0000259" key="4">
    <source>
        <dbReference type="Pfam" id="PF00808"/>
    </source>
</evidence>
<feature type="region of interest" description="Disordered" evidence="3">
    <location>
        <begin position="108"/>
        <end position="201"/>
    </location>
</feature>
<sequence>MPYNTSAIPPPEEISGHAALPLARIKKIIRLDEDIAQCSNNAAFVIAVATEMFIRYLAEQGHNVVKSERKPRRNIQYRDLATAVSRIDNLEFLSDVIPKTTTYKQFKEKRAKETANGAGVSKSQRTLNGARARENGMTSRERREDSMLDLNGQGDTHLMSPRPPTVMHSSRPHSSLAVGEAMENGDGNVNGEADGDVEMTQ</sequence>
<dbReference type="CDD" id="cd23645">
    <property type="entry name" value="HFD_Dpb3-like"/>
    <property type="match status" value="1"/>
</dbReference>
<dbReference type="GO" id="GO:0008623">
    <property type="term" value="C:CHRAC"/>
    <property type="evidence" value="ECO:0007669"/>
    <property type="project" value="TreeGrafter"/>
</dbReference>
<evidence type="ECO:0000256" key="3">
    <source>
        <dbReference type="SAM" id="MobiDB-lite"/>
    </source>
</evidence>
<dbReference type="OrthoDB" id="636685at2759"/>
<dbReference type="Gene3D" id="1.10.20.10">
    <property type="entry name" value="Histone, subunit A"/>
    <property type="match status" value="1"/>
</dbReference>
<dbReference type="EMBL" id="PDNB01000124">
    <property type="protein sequence ID" value="PGH05583.1"/>
    <property type="molecule type" value="Genomic_DNA"/>
</dbReference>
<dbReference type="InterPro" id="IPR009072">
    <property type="entry name" value="Histone-fold"/>
</dbReference>
<name>A0A2B7X9Z0_9EURO</name>
<keyword evidence="2" id="KW-0539">Nucleus</keyword>
<comment type="caution">
    <text evidence="5">The sequence shown here is derived from an EMBL/GenBank/DDBJ whole genome shotgun (WGS) entry which is preliminary data.</text>
</comment>
<organism evidence="5 6">
    <name type="scientific">Helicocarpus griseus UAMH5409</name>
    <dbReference type="NCBI Taxonomy" id="1447875"/>
    <lineage>
        <taxon>Eukaryota</taxon>
        <taxon>Fungi</taxon>
        <taxon>Dikarya</taxon>
        <taxon>Ascomycota</taxon>
        <taxon>Pezizomycotina</taxon>
        <taxon>Eurotiomycetes</taxon>
        <taxon>Eurotiomycetidae</taxon>
        <taxon>Onygenales</taxon>
        <taxon>Ajellomycetaceae</taxon>
        <taxon>Helicocarpus</taxon>
    </lineage>
</organism>
<dbReference type="InterPro" id="IPR050568">
    <property type="entry name" value="Transcr_DNA_Rep_Reg"/>
</dbReference>
<dbReference type="PANTHER" id="PTHR10252">
    <property type="entry name" value="HISTONE-LIKE TRANSCRIPTION FACTOR CCAAT-RELATED"/>
    <property type="match status" value="1"/>
</dbReference>
<evidence type="ECO:0000256" key="1">
    <source>
        <dbReference type="ARBA" id="ARBA00004123"/>
    </source>
</evidence>
<feature type="compositionally biased region" description="Basic and acidic residues" evidence="3">
    <location>
        <begin position="131"/>
        <end position="146"/>
    </location>
</feature>
<evidence type="ECO:0000313" key="5">
    <source>
        <dbReference type="EMBL" id="PGH05583.1"/>
    </source>
</evidence>
<gene>
    <name evidence="5" type="ORF">AJ79_06750</name>
</gene>
<proteinExistence type="predicted"/>
<dbReference type="STRING" id="1447875.A0A2B7X9Z0"/>
<protein>
    <recommendedName>
        <fullName evidence="4">Transcription factor CBF/NF-Y/archaeal histone domain-containing protein</fullName>
    </recommendedName>
</protein>
<dbReference type="Proteomes" id="UP000223968">
    <property type="component" value="Unassembled WGS sequence"/>
</dbReference>
<dbReference type="Pfam" id="PF00808">
    <property type="entry name" value="CBFD_NFYB_HMF"/>
    <property type="match status" value="1"/>
</dbReference>
<evidence type="ECO:0000313" key="6">
    <source>
        <dbReference type="Proteomes" id="UP000223968"/>
    </source>
</evidence>
<dbReference type="PANTHER" id="PTHR10252:SF54">
    <property type="entry name" value="CHROMATIN ACCESSIBILITY COMPLEX PROTEIN 1"/>
    <property type="match status" value="1"/>
</dbReference>
<feature type="domain" description="Transcription factor CBF/NF-Y/archaeal histone" evidence="4">
    <location>
        <begin position="19"/>
        <end position="84"/>
    </location>
</feature>
<dbReference type="GO" id="GO:0006261">
    <property type="term" value="P:DNA-templated DNA replication"/>
    <property type="evidence" value="ECO:0007669"/>
    <property type="project" value="TreeGrafter"/>
</dbReference>